<evidence type="ECO:0000256" key="7">
    <source>
        <dbReference type="ARBA" id="ARBA00022989"/>
    </source>
</evidence>
<feature type="domain" description="ABC transmembrane type-1" evidence="12">
    <location>
        <begin position="309"/>
        <end position="527"/>
    </location>
</feature>
<dbReference type="Pfam" id="PF00528">
    <property type="entry name" value="BPD_transp_1"/>
    <property type="match status" value="1"/>
</dbReference>
<protein>
    <recommendedName>
        <fullName evidence="10">Maltose/maltodextrin transport system permease protein</fullName>
    </recommendedName>
</protein>
<dbReference type="Gene3D" id="1.20.58.370">
    <property type="entry name" value="MalF N-terminal region-like"/>
    <property type="match status" value="1"/>
</dbReference>
<evidence type="ECO:0000256" key="1">
    <source>
        <dbReference type="ARBA" id="ARBA00004651"/>
    </source>
</evidence>
<dbReference type="SUPFAM" id="SSF160964">
    <property type="entry name" value="MalF N-terminal region-like"/>
    <property type="match status" value="1"/>
</dbReference>
<evidence type="ECO:0000313" key="13">
    <source>
        <dbReference type="EMBL" id="TDL32298.1"/>
    </source>
</evidence>
<comment type="similarity">
    <text evidence="2 10">Belongs to the binding-protein-dependent transport system permease family. MalFG subfamily.</text>
</comment>
<gene>
    <name evidence="13" type="ORF">E2R57_19665</name>
</gene>
<feature type="transmembrane region" description="Helical" evidence="9">
    <location>
        <begin position="86"/>
        <end position="103"/>
    </location>
</feature>
<dbReference type="AlphaFoldDB" id="A0A4V3B0A8"/>
<evidence type="ECO:0000256" key="6">
    <source>
        <dbReference type="ARBA" id="ARBA00022692"/>
    </source>
</evidence>
<dbReference type="InterPro" id="IPR035906">
    <property type="entry name" value="MetI-like_sf"/>
</dbReference>
<evidence type="ECO:0000256" key="9">
    <source>
        <dbReference type="RuleBase" id="RU363032"/>
    </source>
</evidence>
<keyword evidence="8 9" id="KW-0472">Membrane</keyword>
<evidence type="ECO:0000256" key="5">
    <source>
        <dbReference type="ARBA" id="ARBA00022597"/>
    </source>
</evidence>
<keyword evidence="5 10" id="KW-0762">Sugar transport</keyword>
<evidence type="ECO:0000256" key="3">
    <source>
        <dbReference type="ARBA" id="ARBA00022448"/>
    </source>
</evidence>
<feature type="transmembrane region" description="Helical" evidence="9">
    <location>
        <begin position="32"/>
        <end position="54"/>
    </location>
</feature>
<dbReference type="InterPro" id="IPR000515">
    <property type="entry name" value="MetI-like"/>
</dbReference>
<dbReference type="GO" id="GO:0015423">
    <property type="term" value="F:ABC-type maltose transporter activity"/>
    <property type="evidence" value="ECO:0007669"/>
    <property type="project" value="TreeGrafter"/>
</dbReference>
<dbReference type="SUPFAM" id="SSF161098">
    <property type="entry name" value="MetI-like"/>
    <property type="match status" value="1"/>
</dbReference>
<dbReference type="Proteomes" id="UP000294621">
    <property type="component" value="Unassembled WGS sequence"/>
</dbReference>
<dbReference type="PROSITE" id="PS50928">
    <property type="entry name" value="ABC_TM1"/>
    <property type="match status" value="1"/>
</dbReference>
<comment type="subcellular location">
    <subcellularLocation>
        <location evidence="1 9">Cell membrane</location>
        <topology evidence="1 9">Multi-pass membrane protein</topology>
    </subcellularLocation>
</comment>
<feature type="transmembrane region" description="Helical" evidence="9">
    <location>
        <begin position="506"/>
        <end position="526"/>
    </location>
</feature>
<dbReference type="InterPro" id="IPR035277">
    <property type="entry name" value="MalF_N"/>
</dbReference>
<feature type="transmembrane region" description="Helical" evidence="9">
    <location>
        <begin position="344"/>
        <end position="364"/>
    </location>
</feature>
<evidence type="ECO:0000259" key="12">
    <source>
        <dbReference type="PROSITE" id="PS50928"/>
    </source>
</evidence>
<dbReference type="GO" id="GO:0042956">
    <property type="term" value="P:maltodextrin transmembrane transport"/>
    <property type="evidence" value="ECO:0007669"/>
    <property type="project" value="TreeGrafter"/>
</dbReference>
<evidence type="ECO:0000256" key="10">
    <source>
        <dbReference type="RuleBase" id="RU367050"/>
    </source>
</evidence>
<proteinExistence type="inferred from homology"/>
<evidence type="ECO:0000256" key="11">
    <source>
        <dbReference type="SAM" id="MobiDB-lite"/>
    </source>
</evidence>
<dbReference type="RefSeq" id="WP_133351944.1">
    <property type="nucleotide sequence ID" value="NZ_SMZQ01000014.1"/>
</dbReference>
<dbReference type="PANTHER" id="PTHR47314:SF1">
    <property type="entry name" value="MALTOSE_MALTODEXTRIN TRANSPORT SYSTEM PERMEASE PROTEIN MALF"/>
    <property type="match status" value="1"/>
</dbReference>
<dbReference type="Pfam" id="PF16296">
    <property type="entry name" value="TM_PBP2_N"/>
    <property type="match status" value="1"/>
</dbReference>
<keyword evidence="4 10" id="KW-1003">Cell membrane</keyword>
<accession>A0A4V3B0A8</accession>
<comment type="function">
    <text evidence="10">Part of the ABC transporter complex MalEFGK involved in maltose/maltodextrin import. Probably responsible for the translocation of the substrate across the membrane.</text>
</comment>
<evidence type="ECO:0000256" key="8">
    <source>
        <dbReference type="ARBA" id="ARBA00023136"/>
    </source>
</evidence>
<feature type="transmembrane region" description="Helical" evidence="9">
    <location>
        <begin position="394"/>
        <end position="420"/>
    </location>
</feature>
<keyword evidence="6 9" id="KW-0812">Transmembrane</keyword>
<dbReference type="InterPro" id="IPR032550">
    <property type="entry name" value="TM_PBP2_N"/>
</dbReference>
<keyword evidence="7 9" id="KW-1133">Transmembrane helix</keyword>
<keyword evidence="3 9" id="KW-0813">Transport</keyword>
<sequence length="538" mass="58024">MIETLKRLQRPSSPVPAESGTGRERTTKPVALFAKILALGTVVGSAAALTPALIATGRWGFLAAIWVIAGVLLLTYITGRGVPAKYLLPGTLLLVVFLVYPIVMTFQMSTTNFGDGTRTSKEETISQIIGASVVQSPDSPRYNLSVATEGNPTTGPFAFLLVEPKSGEVFLGTPDDGLQELEPADVTVADGFVTEAEGYELLTPQEVNSASEALKEFAVPTDRGAIRQLGIRQAFEGASPLKYDEARDVIANTSTGVDYTPVKQGDREYFVDAEGKRLSDQSWLANVGFANYLRVFTDTRISGDFLQIFAWTFIFATVSVAGTFLLGLGLAAALNDPRIKGQRFYRAILILPYAIPGFIALLVWSSFWNKDFGLINSALGLDLNWLGDPFLAKAAILLTNFWMGFPYMFLVCTGALQAIPADLKEASRIDGASGFLGFRKITFPLLLVTVAPLLVSTFAFNFNNFNAIYLLTEGGPFDPANPTAGATDILISYTYRLAFGGQGAQLGFAAAVSVLLFVLTGIIAAIQFRFTRTLEEVN</sequence>
<dbReference type="Gene3D" id="1.10.3720.10">
    <property type="entry name" value="MetI-like"/>
    <property type="match status" value="1"/>
</dbReference>
<reference evidence="13 14" key="1">
    <citation type="submission" date="2019-03" db="EMBL/GenBank/DDBJ databases">
        <title>Genome Sequencing and Assembly of Various Microbes Isolated from Partially Reclaimed Soil and Acid Mine Drainage (AMD) Site.</title>
        <authorList>
            <person name="Steinbock B."/>
            <person name="Bechtold R."/>
            <person name="Sevigny J.L."/>
            <person name="Thomas D."/>
            <person name="Cuthill L.R."/>
            <person name="Aveiro Johannsen E.J."/>
            <person name="Thomas K."/>
            <person name="Ghosh A."/>
        </authorList>
    </citation>
    <scope>NUCLEOTIDE SEQUENCE [LARGE SCALE GENOMIC DNA]</scope>
    <source>
        <strain evidence="13 14">S-A1</strain>
    </source>
</reference>
<dbReference type="OrthoDB" id="9805974at2"/>
<feature type="transmembrane region" description="Helical" evidence="9">
    <location>
        <begin position="60"/>
        <end position="79"/>
    </location>
</feature>
<evidence type="ECO:0000313" key="14">
    <source>
        <dbReference type="Proteomes" id="UP000294621"/>
    </source>
</evidence>
<feature type="transmembrane region" description="Helical" evidence="9">
    <location>
        <begin position="308"/>
        <end position="332"/>
    </location>
</feature>
<feature type="region of interest" description="Disordered" evidence="11">
    <location>
        <begin position="1"/>
        <end position="24"/>
    </location>
</feature>
<evidence type="ECO:0000256" key="4">
    <source>
        <dbReference type="ARBA" id="ARBA00022475"/>
    </source>
</evidence>
<dbReference type="PANTHER" id="PTHR47314">
    <property type="entry name" value="MALTOSE/MALTODEXTRIN TRANSPORT SYSTEM PERMEASE PROTEIN MALF"/>
    <property type="match status" value="1"/>
</dbReference>
<dbReference type="CDD" id="cd06261">
    <property type="entry name" value="TM_PBP2"/>
    <property type="match status" value="1"/>
</dbReference>
<evidence type="ECO:0000256" key="2">
    <source>
        <dbReference type="ARBA" id="ARBA00009047"/>
    </source>
</evidence>
<dbReference type="EMBL" id="SMZQ01000014">
    <property type="protein sequence ID" value="TDL32298.1"/>
    <property type="molecule type" value="Genomic_DNA"/>
</dbReference>
<feature type="transmembrane region" description="Helical" evidence="9">
    <location>
        <begin position="441"/>
        <end position="462"/>
    </location>
</feature>
<comment type="caution">
    <text evidence="13">The sequence shown here is derived from an EMBL/GenBank/DDBJ whole genome shotgun (WGS) entry which is preliminary data.</text>
</comment>
<name>A0A4V3B0A8_9MICC</name>
<dbReference type="GO" id="GO:1990060">
    <property type="term" value="C:maltose transport complex"/>
    <property type="evidence" value="ECO:0007669"/>
    <property type="project" value="TreeGrafter"/>
</dbReference>
<organism evidence="13 14">
    <name type="scientific">Arthrobacter nitrophenolicus</name>
    <dbReference type="NCBI Taxonomy" id="683150"/>
    <lineage>
        <taxon>Bacteria</taxon>
        <taxon>Bacillati</taxon>
        <taxon>Actinomycetota</taxon>
        <taxon>Actinomycetes</taxon>
        <taxon>Micrococcales</taxon>
        <taxon>Micrococcaceae</taxon>
        <taxon>Arthrobacter</taxon>
    </lineage>
</organism>